<reference evidence="1 2" key="1">
    <citation type="submission" date="2020-09" db="EMBL/GenBank/DDBJ databases">
        <title>De no assembly of potato wild relative species, Solanum commersonii.</title>
        <authorList>
            <person name="Cho K."/>
        </authorList>
    </citation>
    <scope>NUCLEOTIDE SEQUENCE [LARGE SCALE GENOMIC DNA]</scope>
    <source>
        <strain evidence="1">LZ3.2</strain>
        <tissue evidence="1">Leaf</tissue>
    </source>
</reference>
<dbReference type="EMBL" id="JACXVP010000002">
    <property type="protein sequence ID" value="KAG5627309.1"/>
    <property type="molecule type" value="Genomic_DNA"/>
</dbReference>
<dbReference type="Proteomes" id="UP000824120">
    <property type="component" value="Chromosome 2"/>
</dbReference>
<evidence type="ECO:0000313" key="2">
    <source>
        <dbReference type="Proteomes" id="UP000824120"/>
    </source>
</evidence>
<protein>
    <submittedName>
        <fullName evidence="1">Uncharacterized protein</fullName>
    </submittedName>
</protein>
<organism evidence="1 2">
    <name type="scientific">Solanum commersonii</name>
    <name type="common">Commerson's wild potato</name>
    <name type="synonym">Commerson's nightshade</name>
    <dbReference type="NCBI Taxonomy" id="4109"/>
    <lineage>
        <taxon>Eukaryota</taxon>
        <taxon>Viridiplantae</taxon>
        <taxon>Streptophyta</taxon>
        <taxon>Embryophyta</taxon>
        <taxon>Tracheophyta</taxon>
        <taxon>Spermatophyta</taxon>
        <taxon>Magnoliopsida</taxon>
        <taxon>eudicotyledons</taxon>
        <taxon>Gunneridae</taxon>
        <taxon>Pentapetalae</taxon>
        <taxon>asterids</taxon>
        <taxon>lamiids</taxon>
        <taxon>Solanales</taxon>
        <taxon>Solanaceae</taxon>
        <taxon>Solanoideae</taxon>
        <taxon>Solaneae</taxon>
        <taxon>Solanum</taxon>
    </lineage>
</organism>
<evidence type="ECO:0000313" key="1">
    <source>
        <dbReference type="EMBL" id="KAG5627309.1"/>
    </source>
</evidence>
<sequence length="72" mass="8120">MRAPLYPEHVFLLCGVHQICYQQFQLLYSNCAINIPASSILSYDCGVSLTIVLCIDINGTHIKNFIANKFNE</sequence>
<proteinExistence type="predicted"/>
<accession>A0A9J6ARV3</accession>
<name>A0A9J6ARV3_SOLCO</name>
<keyword evidence="2" id="KW-1185">Reference proteome</keyword>
<comment type="caution">
    <text evidence="1">The sequence shown here is derived from an EMBL/GenBank/DDBJ whole genome shotgun (WGS) entry which is preliminary data.</text>
</comment>
<dbReference type="AlphaFoldDB" id="A0A9J6ARV3"/>
<gene>
    <name evidence="1" type="ORF">H5410_012527</name>
</gene>